<feature type="compositionally biased region" description="Pro residues" evidence="4">
    <location>
        <begin position="17"/>
        <end position="27"/>
    </location>
</feature>
<keyword evidence="3" id="KW-0195">Cyclin</keyword>
<evidence type="ECO:0000313" key="7">
    <source>
        <dbReference type="Proteomes" id="UP000284375"/>
    </source>
</evidence>
<evidence type="ECO:0000313" key="6">
    <source>
        <dbReference type="EMBL" id="ROV91737.1"/>
    </source>
</evidence>
<dbReference type="Gene3D" id="1.10.472.10">
    <property type="entry name" value="Cyclin-like"/>
    <property type="match status" value="2"/>
</dbReference>
<dbReference type="InterPro" id="IPR043198">
    <property type="entry name" value="Cyclin/Ssn8"/>
</dbReference>
<evidence type="ECO:0000256" key="1">
    <source>
        <dbReference type="ARBA" id="ARBA00008638"/>
    </source>
</evidence>
<feature type="compositionally biased region" description="Basic and acidic residues" evidence="4">
    <location>
        <begin position="378"/>
        <end position="395"/>
    </location>
</feature>
<evidence type="ECO:0000256" key="2">
    <source>
        <dbReference type="ARBA" id="ARBA00014912"/>
    </source>
</evidence>
<sequence length="483" mass="53899">MASIDRYRPPREGYQPPSLPPKPPRPSKSPSGRRDVPPAVPSPPTHSSRTSSLPPQSRRGASASAQPSPTSASRPRTSQWYFTPDETLSSPSILEGLIPTDERLRRAKGVNFIYQAGAMVELPQTTLWVAAVFFHRFYMRCSMVQEKGGIHHYNIAATALFLANKTEENCRKTKDLIYSVVKVAQKNPKLIVDEQSKEYWKWRDSILMHEEIMLEMLTFDLMVDNPYQRLFECLTQLNLLHNRRIRDAAWAFCCDSALTVLPLFMDAKQIAISAIFFATVSIDEKIEDGGDGEPWWRVLKGDETLTQSAISVVMDFYSENPLRKSDSRYQGSPVFRLENTRRVRDLPSQTDAGSSQNGTPMGTDRGTQSPQARFQSRPFREDDVNGKGESRKESGESGENGENGDHDTAEATASQAKGDADAPLKAAANDLDNHEAARKINGASNGLKSPALKRKTPEAELDEAGRELKRARLSDEDEGEVRD</sequence>
<feature type="compositionally biased region" description="Polar residues" evidence="4">
    <location>
        <begin position="347"/>
        <end position="374"/>
    </location>
</feature>
<feature type="region of interest" description="Disordered" evidence="4">
    <location>
        <begin position="1"/>
        <end position="84"/>
    </location>
</feature>
<dbReference type="PANTHER" id="PTHR10026">
    <property type="entry name" value="CYCLIN"/>
    <property type="match status" value="1"/>
</dbReference>
<dbReference type="STRING" id="252740.A0A423VL77"/>
<comment type="similarity">
    <text evidence="1">Belongs to the cyclin family. Cyclin C subfamily.</text>
</comment>
<evidence type="ECO:0000256" key="4">
    <source>
        <dbReference type="SAM" id="MobiDB-lite"/>
    </source>
</evidence>
<feature type="region of interest" description="Disordered" evidence="4">
    <location>
        <begin position="328"/>
        <end position="483"/>
    </location>
</feature>
<dbReference type="InterPro" id="IPR013763">
    <property type="entry name" value="Cyclin-like_dom"/>
</dbReference>
<protein>
    <recommendedName>
        <fullName evidence="2">RNA polymerase II holoenzyme cyclin-like subunit</fullName>
    </recommendedName>
</protein>
<evidence type="ECO:0000256" key="3">
    <source>
        <dbReference type="RuleBase" id="RU000383"/>
    </source>
</evidence>
<dbReference type="EMBL" id="LJZO01000041">
    <property type="protein sequence ID" value="ROV91737.1"/>
    <property type="molecule type" value="Genomic_DNA"/>
</dbReference>
<dbReference type="SMART" id="SM00385">
    <property type="entry name" value="CYCLIN"/>
    <property type="match status" value="1"/>
</dbReference>
<dbReference type="Pfam" id="PF00134">
    <property type="entry name" value="Cyclin_N"/>
    <property type="match status" value="1"/>
</dbReference>
<proteinExistence type="inferred from homology"/>
<name>A0A423VL77_CYTCH</name>
<reference evidence="6 7" key="1">
    <citation type="submission" date="2015-09" db="EMBL/GenBank/DDBJ databases">
        <title>Host preference determinants of Valsa canker pathogens revealed by comparative genomics.</title>
        <authorList>
            <person name="Yin Z."/>
            <person name="Huang L."/>
        </authorList>
    </citation>
    <scope>NUCLEOTIDE SEQUENCE [LARGE SCALE GENOMIC DNA]</scope>
    <source>
        <strain evidence="6 7">YSFL</strain>
    </source>
</reference>
<comment type="caution">
    <text evidence="6">The sequence shown here is derived from an EMBL/GenBank/DDBJ whole genome shotgun (WGS) entry which is preliminary data.</text>
</comment>
<dbReference type="GO" id="GO:0016538">
    <property type="term" value="F:cyclin-dependent protein serine/threonine kinase regulator activity"/>
    <property type="evidence" value="ECO:0007669"/>
    <property type="project" value="InterPro"/>
</dbReference>
<feature type="compositionally biased region" description="Low complexity" evidence="4">
    <location>
        <begin position="45"/>
        <end position="79"/>
    </location>
</feature>
<feature type="compositionally biased region" description="Basic and acidic residues" evidence="4">
    <location>
        <begin position="1"/>
        <end position="11"/>
    </location>
</feature>
<evidence type="ECO:0000259" key="5">
    <source>
        <dbReference type="SMART" id="SM00385"/>
    </source>
</evidence>
<dbReference type="InterPro" id="IPR036915">
    <property type="entry name" value="Cyclin-like_sf"/>
</dbReference>
<dbReference type="InterPro" id="IPR006671">
    <property type="entry name" value="Cyclin_N"/>
</dbReference>
<accession>A0A423VL77</accession>
<gene>
    <name evidence="6" type="ORF">VSDG_06468</name>
</gene>
<organism evidence="6 7">
    <name type="scientific">Cytospora chrysosperma</name>
    <name type="common">Cytospora canker fungus</name>
    <name type="synonym">Sphaeria chrysosperma</name>
    <dbReference type="NCBI Taxonomy" id="252740"/>
    <lineage>
        <taxon>Eukaryota</taxon>
        <taxon>Fungi</taxon>
        <taxon>Dikarya</taxon>
        <taxon>Ascomycota</taxon>
        <taxon>Pezizomycotina</taxon>
        <taxon>Sordariomycetes</taxon>
        <taxon>Sordariomycetidae</taxon>
        <taxon>Diaporthales</taxon>
        <taxon>Cytosporaceae</taxon>
        <taxon>Cytospora</taxon>
    </lineage>
</organism>
<dbReference type="GO" id="GO:0006357">
    <property type="term" value="P:regulation of transcription by RNA polymerase II"/>
    <property type="evidence" value="ECO:0007669"/>
    <property type="project" value="InterPro"/>
</dbReference>
<feature type="domain" description="Cyclin-like" evidence="5">
    <location>
        <begin position="111"/>
        <end position="215"/>
    </location>
</feature>
<feature type="compositionally biased region" description="Basic and acidic residues" evidence="4">
    <location>
        <begin position="455"/>
        <end position="474"/>
    </location>
</feature>
<dbReference type="FunFam" id="1.10.472.10:FF:000072">
    <property type="entry name" value="Cyclin Pch1"/>
    <property type="match status" value="1"/>
</dbReference>
<dbReference type="SUPFAM" id="SSF47954">
    <property type="entry name" value="Cyclin-like"/>
    <property type="match status" value="2"/>
</dbReference>
<dbReference type="OrthoDB" id="25002at2759"/>
<keyword evidence="7" id="KW-1185">Reference proteome</keyword>
<dbReference type="Proteomes" id="UP000284375">
    <property type="component" value="Unassembled WGS sequence"/>
</dbReference>
<dbReference type="AlphaFoldDB" id="A0A423VL77"/>
<dbReference type="CDD" id="cd20546">
    <property type="entry name" value="CYCLIN_SpCG1C_ScCTK2-like_rpt2"/>
    <property type="match status" value="1"/>
</dbReference>